<dbReference type="Pfam" id="PF00892">
    <property type="entry name" value="EamA"/>
    <property type="match status" value="1"/>
</dbReference>
<keyword evidence="2" id="KW-0472">Membrane</keyword>
<feature type="transmembrane region" description="Helical" evidence="2">
    <location>
        <begin position="37"/>
        <end position="55"/>
    </location>
</feature>
<reference evidence="4" key="2">
    <citation type="submission" date="2021-09" db="EMBL/GenBank/DDBJ databases">
        <authorList>
            <person name="Gilroy R."/>
        </authorList>
    </citation>
    <scope>NUCLEOTIDE SEQUENCE</scope>
    <source>
        <strain evidence="4">ChiBcec21-2208</strain>
    </source>
</reference>
<dbReference type="Proteomes" id="UP000782880">
    <property type="component" value="Unassembled WGS sequence"/>
</dbReference>
<keyword evidence="2" id="KW-0812">Transmembrane</keyword>
<evidence type="ECO:0000313" key="5">
    <source>
        <dbReference type="Proteomes" id="UP000782880"/>
    </source>
</evidence>
<protein>
    <submittedName>
        <fullName evidence="4">DMT family transporter</fullName>
    </submittedName>
</protein>
<evidence type="ECO:0000313" key="4">
    <source>
        <dbReference type="EMBL" id="HJG29662.1"/>
    </source>
</evidence>
<keyword evidence="2" id="KW-1133">Transmembrane helix</keyword>
<feature type="transmembrane region" description="Helical" evidence="2">
    <location>
        <begin position="96"/>
        <end position="118"/>
    </location>
</feature>
<dbReference type="GO" id="GO:0016020">
    <property type="term" value="C:membrane"/>
    <property type="evidence" value="ECO:0007669"/>
    <property type="project" value="InterPro"/>
</dbReference>
<name>A0A921IPE3_9FIRM</name>
<accession>A0A921IPE3</accession>
<evidence type="ECO:0000259" key="3">
    <source>
        <dbReference type="Pfam" id="PF00892"/>
    </source>
</evidence>
<evidence type="ECO:0000256" key="2">
    <source>
        <dbReference type="SAM" id="Phobius"/>
    </source>
</evidence>
<feature type="transmembrane region" description="Helical" evidence="2">
    <location>
        <begin position="130"/>
        <end position="147"/>
    </location>
</feature>
<dbReference type="EMBL" id="DYVE01000343">
    <property type="protein sequence ID" value="HJG29662.1"/>
    <property type="molecule type" value="Genomic_DNA"/>
</dbReference>
<reference evidence="4" key="1">
    <citation type="journal article" date="2021" name="PeerJ">
        <title>Extensive microbial diversity within the chicken gut microbiome revealed by metagenomics and culture.</title>
        <authorList>
            <person name="Gilroy R."/>
            <person name="Ravi A."/>
            <person name="Getino M."/>
            <person name="Pursley I."/>
            <person name="Horton D.L."/>
            <person name="Alikhan N.F."/>
            <person name="Baker D."/>
            <person name="Gharbi K."/>
            <person name="Hall N."/>
            <person name="Watson M."/>
            <person name="Adriaenssens E.M."/>
            <person name="Foster-Nyarko E."/>
            <person name="Jarju S."/>
            <person name="Secka A."/>
            <person name="Antonio M."/>
            <person name="Oren A."/>
            <person name="Chaudhuri R.R."/>
            <person name="La Ragione R."/>
            <person name="Hildebrand F."/>
            <person name="Pallen M.J."/>
        </authorList>
    </citation>
    <scope>NUCLEOTIDE SEQUENCE</scope>
    <source>
        <strain evidence="4">ChiBcec21-2208</strain>
    </source>
</reference>
<feature type="domain" description="EamA" evidence="3">
    <location>
        <begin position="7"/>
        <end position="170"/>
    </location>
</feature>
<comment type="caution">
    <text evidence="4">The sequence shown here is derived from an EMBL/GenBank/DDBJ whole genome shotgun (WGS) entry which is preliminary data.</text>
</comment>
<dbReference type="InterPro" id="IPR037185">
    <property type="entry name" value="EmrE-like"/>
</dbReference>
<dbReference type="SUPFAM" id="SSF103481">
    <property type="entry name" value="Multidrug resistance efflux transporter EmrE"/>
    <property type="match status" value="1"/>
</dbReference>
<organism evidence="4 5">
    <name type="scientific">Subdoligranulum variabile</name>
    <dbReference type="NCBI Taxonomy" id="214851"/>
    <lineage>
        <taxon>Bacteria</taxon>
        <taxon>Bacillati</taxon>
        <taxon>Bacillota</taxon>
        <taxon>Clostridia</taxon>
        <taxon>Eubacteriales</taxon>
        <taxon>Oscillospiraceae</taxon>
        <taxon>Subdoligranulum</taxon>
    </lineage>
</organism>
<dbReference type="AlphaFoldDB" id="A0A921IPE3"/>
<gene>
    <name evidence="4" type="ORF">K8V20_13600</name>
</gene>
<sequence length="181" mass="19016">MPSNRTSILWAVLAAAFYALNAPLSKWLLADIPPTMMAALLYLGAGTGMAAVRLIQRRTGTRPHEAPLTRQDLPYTVGMVVLDIALLQGERLTDGLAALGALALGFVAYGLSIFFYIYAQRGLGAAKTSAYYAVAPFLGAGLSLAIFRQAPSPIFLVALLLMAAGAWLATVDSPPAESSSS</sequence>
<comment type="similarity">
    <text evidence="1">Belongs to the EamA transporter family.</text>
</comment>
<evidence type="ECO:0000256" key="1">
    <source>
        <dbReference type="ARBA" id="ARBA00007362"/>
    </source>
</evidence>
<proteinExistence type="inferred from homology"/>
<dbReference type="InterPro" id="IPR000620">
    <property type="entry name" value="EamA_dom"/>
</dbReference>
<feature type="transmembrane region" description="Helical" evidence="2">
    <location>
        <begin position="154"/>
        <end position="171"/>
    </location>
</feature>